<dbReference type="InterPro" id="IPR024370">
    <property type="entry name" value="PBP_domain"/>
</dbReference>
<gene>
    <name evidence="11" type="ORF">ACFFHF_13355</name>
</gene>
<dbReference type="Pfam" id="PF12849">
    <property type="entry name" value="PBP_like_2"/>
    <property type="match status" value="1"/>
</dbReference>
<evidence type="ECO:0000256" key="3">
    <source>
        <dbReference type="ARBA" id="ARBA00008725"/>
    </source>
</evidence>
<comment type="subunit">
    <text evidence="4">The complex is composed of two ATP-binding proteins (PstB), two transmembrane proteins (PstC and PstA) and a solute-binding protein (PstS).</text>
</comment>
<evidence type="ECO:0000313" key="11">
    <source>
        <dbReference type="EMBL" id="MFC0476220.1"/>
    </source>
</evidence>
<protein>
    <submittedName>
        <fullName evidence="11">PstS family phosphate ABC transporter substrate-binding protein</fullName>
    </submittedName>
</protein>
<evidence type="ECO:0000256" key="4">
    <source>
        <dbReference type="ARBA" id="ARBA00011529"/>
    </source>
</evidence>
<keyword evidence="9" id="KW-0812">Transmembrane</keyword>
<proteinExistence type="inferred from homology"/>
<keyword evidence="12" id="KW-1185">Reference proteome</keyword>
<keyword evidence="5" id="KW-0813">Transport</keyword>
<dbReference type="EMBL" id="JBHLUU010000096">
    <property type="protein sequence ID" value="MFC0476220.1"/>
    <property type="molecule type" value="Genomic_DNA"/>
</dbReference>
<evidence type="ECO:0000256" key="6">
    <source>
        <dbReference type="ARBA" id="ARBA00022729"/>
    </source>
</evidence>
<evidence type="ECO:0000256" key="5">
    <source>
        <dbReference type="ARBA" id="ARBA00022592"/>
    </source>
</evidence>
<dbReference type="Gene3D" id="3.40.190.10">
    <property type="entry name" value="Periplasmic binding protein-like II"/>
    <property type="match status" value="2"/>
</dbReference>
<keyword evidence="7" id="KW-0564">Palmitate</keyword>
<dbReference type="RefSeq" id="WP_377058359.1">
    <property type="nucleotide sequence ID" value="NZ_JBHLUU010000096.1"/>
</dbReference>
<comment type="caution">
    <text evidence="11">The sequence shown here is derived from an EMBL/GenBank/DDBJ whole genome shotgun (WGS) entry which is preliminary data.</text>
</comment>
<organism evidence="11 12">
    <name type="scientific">Robertmurraya beringensis</name>
    <dbReference type="NCBI Taxonomy" id="641660"/>
    <lineage>
        <taxon>Bacteria</taxon>
        <taxon>Bacillati</taxon>
        <taxon>Bacillota</taxon>
        <taxon>Bacilli</taxon>
        <taxon>Bacillales</taxon>
        <taxon>Bacillaceae</taxon>
        <taxon>Robertmurraya</taxon>
    </lineage>
</organism>
<comment type="subcellular location">
    <subcellularLocation>
        <location evidence="2">Cell membrane</location>
        <topology evidence="2">Lipid-anchor</topology>
    </subcellularLocation>
</comment>
<evidence type="ECO:0000259" key="10">
    <source>
        <dbReference type="Pfam" id="PF12849"/>
    </source>
</evidence>
<dbReference type="PANTHER" id="PTHR30570:SF1">
    <property type="entry name" value="PHOSPHATE-BINDING PROTEIN PSTS"/>
    <property type="match status" value="1"/>
</dbReference>
<keyword evidence="6" id="KW-0732">Signal</keyword>
<feature type="transmembrane region" description="Helical" evidence="9">
    <location>
        <begin position="7"/>
        <end position="26"/>
    </location>
</feature>
<reference evidence="11 12" key="1">
    <citation type="submission" date="2024-09" db="EMBL/GenBank/DDBJ databases">
        <authorList>
            <person name="Sun Q."/>
            <person name="Mori K."/>
        </authorList>
    </citation>
    <scope>NUCLEOTIDE SEQUENCE [LARGE SCALE GENOMIC DNA]</scope>
    <source>
        <strain evidence="11 12">CGMCC 1.9126</strain>
    </source>
</reference>
<dbReference type="SUPFAM" id="SSF53850">
    <property type="entry name" value="Periplasmic binding protein-like II"/>
    <property type="match status" value="1"/>
</dbReference>
<keyword evidence="5" id="KW-0592">Phosphate transport</keyword>
<name>A0ABV6KSC3_9BACI</name>
<sequence length="381" mass="42548">MRLFGAIVVVFVFGFIGFYGTIILTISRSSEFYPIFTPIVALGLMIISILGIYDQLKKKVVKRLSIGFLALAVCVVGGFEAYQSYLKSLEVVSTQDVDLSQYLPFVENSKVVTLDEASTFNIEENPPTLDGATALYPVYAGFVQAVYPEKEYSLDESEVVSTQTSFAFERLVKGEVDMVFMAHPSEEQMKNARLQGVELTLTPIGREAFVFFVHKNNPVEELTVEQIQGIYSGEITNWKEVGGKDEEIRAFQRPEGSGSQSALINFMGDIPIMDPPSKDIVSGMGGIIRETSNYQNRRNAIGYSFRHFSEEMVQNGKIKNISVNGVLPTKENIQSETYPIVANFFAITGNSQNPHLDEFLQWIQSEQGQEIVERTGYVPLK</sequence>
<feature type="domain" description="PBP" evidence="10">
    <location>
        <begin position="130"/>
        <end position="366"/>
    </location>
</feature>
<evidence type="ECO:0000256" key="7">
    <source>
        <dbReference type="ARBA" id="ARBA00023139"/>
    </source>
</evidence>
<evidence type="ECO:0000256" key="2">
    <source>
        <dbReference type="ARBA" id="ARBA00004193"/>
    </source>
</evidence>
<evidence type="ECO:0000256" key="1">
    <source>
        <dbReference type="ARBA" id="ARBA00002841"/>
    </source>
</evidence>
<evidence type="ECO:0000313" key="12">
    <source>
        <dbReference type="Proteomes" id="UP001589738"/>
    </source>
</evidence>
<evidence type="ECO:0000256" key="8">
    <source>
        <dbReference type="ARBA" id="ARBA00023288"/>
    </source>
</evidence>
<keyword evidence="9" id="KW-0472">Membrane</keyword>
<keyword evidence="8" id="KW-0449">Lipoprotein</keyword>
<keyword evidence="9" id="KW-1133">Transmembrane helix</keyword>
<dbReference type="Proteomes" id="UP001589738">
    <property type="component" value="Unassembled WGS sequence"/>
</dbReference>
<comment type="function">
    <text evidence="1">Part of the ABC transporter complex PstSACB involved in phosphate import.</text>
</comment>
<accession>A0ABV6KSC3</accession>
<feature type="transmembrane region" description="Helical" evidence="9">
    <location>
        <begin position="32"/>
        <end position="53"/>
    </location>
</feature>
<comment type="similarity">
    <text evidence="3">Belongs to the PstS family.</text>
</comment>
<dbReference type="InterPro" id="IPR050811">
    <property type="entry name" value="Phosphate_ABC_transporter"/>
</dbReference>
<evidence type="ECO:0000256" key="9">
    <source>
        <dbReference type="SAM" id="Phobius"/>
    </source>
</evidence>
<feature type="transmembrane region" description="Helical" evidence="9">
    <location>
        <begin position="65"/>
        <end position="85"/>
    </location>
</feature>
<dbReference type="PANTHER" id="PTHR30570">
    <property type="entry name" value="PERIPLASMIC PHOSPHATE BINDING COMPONENT OF PHOSPHATE ABC TRANSPORTER"/>
    <property type="match status" value="1"/>
</dbReference>